<protein>
    <recommendedName>
        <fullName evidence="4">SGNH hydrolase-type esterase domain-containing protein</fullName>
    </recommendedName>
</protein>
<evidence type="ECO:0000313" key="3">
    <source>
        <dbReference type="Proteomes" id="UP000179024"/>
    </source>
</evidence>
<dbReference type="SUPFAM" id="SSF52266">
    <property type="entry name" value="SGNH hydrolase"/>
    <property type="match status" value="1"/>
</dbReference>
<evidence type="ECO:0000256" key="1">
    <source>
        <dbReference type="SAM" id="Phobius"/>
    </source>
</evidence>
<name>A0A1F7I7Y6_9BACT</name>
<keyword evidence="1" id="KW-0472">Membrane</keyword>
<evidence type="ECO:0000313" key="2">
    <source>
        <dbReference type="EMBL" id="OGK39487.1"/>
    </source>
</evidence>
<dbReference type="AlphaFoldDB" id="A0A1F7I7Y6"/>
<gene>
    <name evidence="2" type="ORF">A3F34_00795</name>
</gene>
<accession>A0A1F7I7Y6</accession>
<dbReference type="InterPro" id="IPR036514">
    <property type="entry name" value="SGNH_hydro_sf"/>
</dbReference>
<comment type="caution">
    <text evidence="2">The sequence shown here is derived from an EMBL/GenBank/DDBJ whole genome shotgun (WGS) entry which is preliminary data.</text>
</comment>
<dbReference type="Gene3D" id="3.40.50.1110">
    <property type="entry name" value="SGNH hydrolase"/>
    <property type="match status" value="1"/>
</dbReference>
<proteinExistence type="predicted"/>
<organism evidence="2 3">
    <name type="scientific">Candidatus Roizmanbacteria bacterium RIFCSPHIGHO2_12_FULL_44_10</name>
    <dbReference type="NCBI Taxonomy" id="1802054"/>
    <lineage>
        <taxon>Bacteria</taxon>
        <taxon>Candidatus Roizmaniibacteriota</taxon>
    </lineage>
</organism>
<dbReference type="Proteomes" id="UP000179024">
    <property type="component" value="Unassembled WGS sequence"/>
</dbReference>
<sequence length="319" mass="35085">MSILDQPAPHINIVKKHAALLIGQAILLVILATFYVGFEVKASLLEASVPKDVMSPLVADTTDDNAVLGAEAAASPTPEPAIIDNQEAVAPIEQPTPTATPFPKPSKEEYTIAVYGDSMEDTMGEVLEYLEHELTARYPDTKFNLYNYGMGSNNVLDGMARFNRPFVYQDRDYRSLKDIKPDIIIMGSFGYNVLTPHDRNAHWLGLTRLVEEAEKITPTVYMLAEIAPKRRGFGFGPNGVNWEPATAFEHTGKIMEQLENAIGLSSALHVPLIDAYTPSLQENKREGKSELINPSDGIHPSVEGHEFTAKIIADTIQLP</sequence>
<reference evidence="2 3" key="1">
    <citation type="journal article" date="2016" name="Nat. Commun.">
        <title>Thousands of microbial genomes shed light on interconnected biogeochemical processes in an aquifer system.</title>
        <authorList>
            <person name="Anantharaman K."/>
            <person name="Brown C.T."/>
            <person name="Hug L.A."/>
            <person name="Sharon I."/>
            <person name="Castelle C.J."/>
            <person name="Probst A.J."/>
            <person name="Thomas B.C."/>
            <person name="Singh A."/>
            <person name="Wilkins M.J."/>
            <person name="Karaoz U."/>
            <person name="Brodie E.L."/>
            <person name="Williams K.H."/>
            <person name="Hubbard S.S."/>
            <person name="Banfield J.F."/>
        </authorList>
    </citation>
    <scope>NUCLEOTIDE SEQUENCE [LARGE SCALE GENOMIC DNA]</scope>
</reference>
<keyword evidence="1" id="KW-0812">Transmembrane</keyword>
<dbReference type="EMBL" id="MGAE01000017">
    <property type="protein sequence ID" value="OGK39487.1"/>
    <property type="molecule type" value="Genomic_DNA"/>
</dbReference>
<evidence type="ECO:0008006" key="4">
    <source>
        <dbReference type="Google" id="ProtNLM"/>
    </source>
</evidence>
<feature type="transmembrane region" description="Helical" evidence="1">
    <location>
        <begin position="18"/>
        <end position="38"/>
    </location>
</feature>
<keyword evidence="1" id="KW-1133">Transmembrane helix</keyword>